<keyword evidence="2" id="KW-1185">Reference proteome</keyword>
<organism evidence="1 2">
    <name type="scientific">Pseudomonas monachiensis</name>
    <dbReference type="NCBI Taxonomy" id="3060212"/>
    <lineage>
        <taxon>Bacteria</taxon>
        <taxon>Pseudomonadati</taxon>
        <taxon>Pseudomonadota</taxon>
        <taxon>Gammaproteobacteria</taxon>
        <taxon>Pseudomonadales</taxon>
        <taxon>Pseudomonadaceae</taxon>
        <taxon>Pseudomonas</taxon>
    </lineage>
</organism>
<dbReference type="EMBL" id="JBJVNW010000020">
    <property type="protein sequence ID" value="MFM9520666.1"/>
    <property type="molecule type" value="Genomic_DNA"/>
</dbReference>
<gene>
    <name evidence="1" type="ORF">ACKKH4_25915</name>
</gene>
<sequence>MKKFYVVSGDANGENIPYFFEMIWTPDLPVFDLPVASPDIKSFAKAYSVKADTEELKVDVLINDYLASVDFVELCESLETDFLTIPAEVILEDGKSPEKKYSFFCIKARAWVLSQEESVYDLTDDGLLRPKEDRAPGPVYERIDSFVMKSNVDYDLFYCEEIKQMVCSSRFKQEFESRKLSGLNFMAIDEGYVYAPWDDFGLD</sequence>
<comment type="caution">
    <text evidence="1">The sequence shown here is derived from an EMBL/GenBank/DDBJ whole genome shotgun (WGS) entry which is preliminary data.</text>
</comment>
<dbReference type="RefSeq" id="WP_409079349.1">
    <property type="nucleotide sequence ID" value="NZ_CP178857.1"/>
</dbReference>
<name>A0ABW9HI05_9PSED</name>
<proteinExistence type="predicted"/>
<dbReference type="Proteomes" id="UP001631987">
    <property type="component" value="Unassembled WGS sequence"/>
</dbReference>
<evidence type="ECO:0008006" key="3">
    <source>
        <dbReference type="Google" id="ProtNLM"/>
    </source>
</evidence>
<evidence type="ECO:0000313" key="2">
    <source>
        <dbReference type="Proteomes" id="UP001631987"/>
    </source>
</evidence>
<accession>A0ABW9HI05</accession>
<evidence type="ECO:0000313" key="1">
    <source>
        <dbReference type="EMBL" id="MFM9520666.1"/>
    </source>
</evidence>
<reference evidence="1 2" key="1">
    <citation type="submission" date="2024-12" db="EMBL/GenBank/DDBJ databases">
        <title>Pseudomonas species isolated from Lotus nodules promote plant growth.</title>
        <authorList>
            <person name="Yu Y.-H."/>
            <person name="Kurtenbach J."/>
            <person name="Crosbie D."/>
            <person name="Brachmann A."/>
            <person name="Marin M."/>
        </authorList>
    </citation>
    <scope>NUCLEOTIDE SEQUENCE [LARGE SCALE GENOMIC DNA]</scope>
    <source>
        <strain evidence="1 2">PLb12A</strain>
    </source>
</reference>
<protein>
    <recommendedName>
        <fullName evidence="3">Immunity protein 22</fullName>
    </recommendedName>
</protein>